<accession>A0ABU7UIU5</accession>
<dbReference type="RefSeq" id="WP_216204782.1">
    <property type="nucleotide sequence ID" value="NZ_JAZHFS010000001.1"/>
</dbReference>
<dbReference type="Proteomes" id="UP001498469">
    <property type="component" value="Unassembled WGS sequence"/>
</dbReference>
<evidence type="ECO:0000313" key="1">
    <source>
        <dbReference type="EMBL" id="MEF2110886.1"/>
    </source>
</evidence>
<comment type="caution">
    <text evidence="1">The sequence shown here is derived from an EMBL/GenBank/DDBJ whole genome shotgun (WGS) entry which is preliminary data.</text>
</comment>
<reference evidence="1 2" key="1">
    <citation type="submission" date="2023-11" db="EMBL/GenBank/DDBJ databases">
        <title>Draft genome sequence of a psychrophilic Clostridium strain from permafrost water brine.</title>
        <authorList>
            <person name="Shcherbakova V.A."/>
            <person name="Trubitsyn V.E."/>
            <person name="Zakharyuk A.G."/>
        </authorList>
    </citation>
    <scope>NUCLEOTIDE SEQUENCE [LARGE SCALE GENOMIC DNA]</scope>
    <source>
        <strain evidence="1 2">14F</strain>
    </source>
</reference>
<proteinExistence type="predicted"/>
<sequence>MENITVLKKKYNDLLLREKKACLYLNNKNIKLEIIVKTYIPEYQKITKELSEIGKQIKGASKDELLNGFKI</sequence>
<dbReference type="EMBL" id="JAZHFS010000001">
    <property type="protein sequence ID" value="MEF2110886.1"/>
    <property type="molecule type" value="Genomic_DNA"/>
</dbReference>
<name>A0ABU7UIU5_9CLOT</name>
<protein>
    <submittedName>
        <fullName evidence="1">Uncharacterized protein</fullName>
    </submittedName>
</protein>
<gene>
    <name evidence="1" type="ORF">SJI18_01025</name>
</gene>
<keyword evidence="2" id="KW-1185">Reference proteome</keyword>
<evidence type="ECO:0000313" key="2">
    <source>
        <dbReference type="Proteomes" id="UP001498469"/>
    </source>
</evidence>
<organism evidence="1 2">
    <name type="scientific">Clostridium frigoriphilum</name>
    <dbReference type="NCBI Taxonomy" id="443253"/>
    <lineage>
        <taxon>Bacteria</taxon>
        <taxon>Bacillati</taxon>
        <taxon>Bacillota</taxon>
        <taxon>Clostridia</taxon>
        <taxon>Eubacteriales</taxon>
        <taxon>Clostridiaceae</taxon>
        <taxon>Clostridium</taxon>
    </lineage>
</organism>